<keyword evidence="5" id="KW-0963">Cytoplasm</keyword>
<evidence type="ECO:0000256" key="3">
    <source>
        <dbReference type="ARBA" id="ARBA00005229"/>
    </source>
</evidence>
<dbReference type="Proteomes" id="UP000044602">
    <property type="component" value="Unassembled WGS sequence"/>
</dbReference>
<comment type="similarity">
    <text evidence="3">Belongs to the HRI1 family.</text>
</comment>
<dbReference type="InterPro" id="IPR038744">
    <property type="entry name" value="Hri1_N"/>
</dbReference>
<evidence type="ECO:0000256" key="1">
    <source>
        <dbReference type="ARBA" id="ARBA00004123"/>
    </source>
</evidence>
<name>A0A0G4LVX1_VERLO</name>
<accession>A0A0G4LVX1</accession>
<sequence>MAGISIREGIRWLPAAMSEPTSTVVLTSPERRFVDIRVLYPEGATPAEDVAPLERLDWAIAGTSSSTPRGGPGETHGVWRHWLDSRTAATEGLADEGDMAPMDEERTLETGQMVNPETGVETPYEEVWRDPTIQGVDGRRAKCYVLVWDEGPAARGMVIRLGTWCQGILRNGDEVKAERWEWRAGPGWRRTKRVGDGAGMPCGVLLERDVKLETGNKFEHGGRQWQVVERATV</sequence>
<reference evidence="7 8" key="1">
    <citation type="submission" date="2015-05" db="EMBL/GenBank/DDBJ databases">
        <authorList>
            <person name="Wang D.B."/>
            <person name="Wang M."/>
        </authorList>
    </citation>
    <scope>NUCLEOTIDE SEQUENCE [LARGE SCALE GENOMIC DNA]</scope>
    <source>
        <strain evidence="7">VL1</strain>
    </source>
</reference>
<dbReference type="STRING" id="100787.A0A0G4LVX1"/>
<evidence type="ECO:0000256" key="2">
    <source>
        <dbReference type="ARBA" id="ARBA00004496"/>
    </source>
</evidence>
<evidence type="ECO:0000313" key="7">
    <source>
        <dbReference type="EMBL" id="CRK26132.1"/>
    </source>
</evidence>
<protein>
    <recommendedName>
        <fullName evidence="4">Protein HRI1</fullName>
    </recommendedName>
</protein>
<dbReference type="GO" id="GO:0005737">
    <property type="term" value="C:cytoplasm"/>
    <property type="evidence" value="ECO:0007669"/>
    <property type="project" value="UniProtKB-SubCell"/>
</dbReference>
<gene>
    <name evidence="7" type="ORF">BN1708_004142</name>
</gene>
<dbReference type="CDD" id="cd11693">
    <property type="entry name" value="HRI1_C_like"/>
    <property type="match status" value="1"/>
</dbReference>
<evidence type="ECO:0000313" key="8">
    <source>
        <dbReference type="Proteomes" id="UP000044602"/>
    </source>
</evidence>
<dbReference type="Pfam" id="PF16815">
    <property type="entry name" value="HRI1"/>
    <property type="match status" value="1"/>
</dbReference>
<evidence type="ECO:0000256" key="5">
    <source>
        <dbReference type="ARBA" id="ARBA00022490"/>
    </source>
</evidence>
<evidence type="ECO:0000256" key="6">
    <source>
        <dbReference type="ARBA" id="ARBA00023242"/>
    </source>
</evidence>
<dbReference type="InterPro" id="IPR043047">
    <property type="entry name" value="Hri1_N_sf"/>
</dbReference>
<dbReference type="EMBL" id="CVQH01020001">
    <property type="protein sequence ID" value="CRK26132.1"/>
    <property type="molecule type" value="Genomic_DNA"/>
</dbReference>
<dbReference type="Gene3D" id="2.40.128.320">
    <property type="entry name" value="Protein HRI1, N-terminal domain"/>
    <property type="match status" value="1"/>
</dbReference>
<keyword evidence="8" id="KW-1185">Reference proteome</keyword>
<dbReference type="AlphaFoldDB" id="A0A0G4LVX1"/>
<proteinExistence type="inferred from homology"/>
<dbReference type="GO" id="GO:0005634">
    <property type="term" value="C:nucleus"/>
    <property type="evidence" value="ECO:0007669"/>
    <property type="project" value="UniProtKB-SubCell"/>
</dbReference>
<dbReference type="CDD" id="cd11692">
    <property type="entry name" value="HRI1_N_like"/>
    <property type="match status" value="1"/>
</dbReference>
<dbReference type="InterPro" id="IPR031818">
    <property type="entry name" value="Hri1"/>
</dbReference>
<evidence type="ECO:0000256" key="4">
    <source>
        <dbReference type="ARBA" id="ARBA00017063"/>
    </source>
</evidence>
<organism evidence="7 8">
    <name type="scientific">Verticillium longisporum</name>
    <name type="common">Verticillium dahliae var. longisporum</name>
    <dbReference type="NCBI Taxonomy" id="100787"/>
    <lineage>
        <taxon>Eukaryota</taxon>
        <taxon>Fungi</taxon>
        <taxon>Dikarya</taxon>
        <taxon>Ascomycota</taxon>
        <taxon>Pezizomycotina</taxon>
        <taxon>Sordariomycetes</taxon>
        <taxon>Hypocreomycetidae</taxon>
        <taxon>Glomerellales</taxon>
        <taxon>Plectosphaerellaceae</taxon>
        <taxon>Verticillium</taxon>
    </lineage>
</organism>
<comment type="subcellular location">
    <subcellularLocation>
        <location evidence="2">Cytoplasm</location>
    </subcellularLocation>
    <subcellularLocation>
        <location evidence="1">Nucleus</location>
    </subcellularLocation>
</comment>
<keyword evidence="6" id="KW-0539">Nucleus</keyword>